<dbReference type="InterPro" id="IPR017853">
    <property type="entry name" value="GH"/>
</dbReference>
<dbReference type="KEGG" id="pseg:D3H65_23870"/>
<dbReference type="EMBL" id="CP032157">
    <property type="protein sequence ID" value="AXY76844.1"/>
    <property type="molecule type" value="Genomic_DNA"/>
</dbReference>
<proteinExistence type="predicted"/>
<dbReference type="Pfam" id="PF00128">
    <property type="entry name" value="Alpha-amylase"/>
    <property type="match status" value="2"/>
</dbReference>
<sequence length="465" mass="51581">MRSDNPIMKMTMFTILLSWLLIACSKKEDAPVAPPVPPPDDTPVQYGTPFAQVPAPADAVIYQVNMRAFSQQGNFQGVIARLDSIKALGVNVLYLMPIYPIGSVKAVNSPYCIKDYAAVNSEFGTLADLRALVDGAHNRNMCVILDWVANHTAWDNPWITTHKEWYLQDGGGNVISPPNMGWNDVAQLNFSNVAMRLEMIKAMKSWVYTANVDGFRCDYTDGPPLDFWKQTIDTLRNIKTHKLLLMAEGSRNTNYTVGFDYNFGFGFFGQLKAIYNNNRSALTIDSLNQAEYINASSGQQIIRYISNHDVNGAEGTPLELFGGARGSMAAFTIATCMKSVPMIYNGQEVGMADRIPFPFTSVKIDWTKNPDITAEHKRLIAFRNSSPATRRGQLTPYSNADVCAFTKELSGEKILVIVNLRNTTMNYSVPAAIAGNWKNAFGGTSVNITGQLSLQPYEYRILQNL</sequence>
<dbReference type="PROSITE" id="PS51257">
    <property type="entry name" value="PROKAR_LIPOPROTEIN"/>
    <property type="match status" value="1"/>
</dbReference>
<name>A0A3B7MQM8_9BACT</name>
<accession>A0A3B7MQM8</accession>
<reference evidence="2 3" key="1">
    <citation type="submission" date="2018-09" db="EMBL/GenBank/DDBJ databases">
        <title>Genome sequencing of strain 6GH32-13.</title>
        <authorList>
            <person name="Weon H.-Y."/>
            <person name="Heo J."/>
            <person name="Kwon S.-W."/>
        </authorList>
    </citation>
    <scope>NUCLEOTIDE SEQUENCE [LARGE SCALE GENOMIC DNA]</scope>
    <source>
        <strain evidence="2 3">5GH32-13</strain>
    </source>
</reference>
<gene>
    <name evidence="2" type="ORF">D3H65_23870</name>
</gene>
<dbReference type="OrthoDB" id="9806009at2"/>
<dbReference type="InterPro" id="IPR006047">
    <property type="entry name" value="GH13_cat_dom"/>
</dbReference>
<dbReference type="AlphaFoldDB" id="A0A3B7MQM8"/>
<dbReference type="Proteomes" id="UP000263900">
    <property type="component" value="Chromosome"/>
</dbReference>
<dbReference type="InterPro" id="IPR013780">
    <property type="entry name" value="Glyco_hydro_b"/>
</dbReference>
<dbReference type="Pfam" id="PF16657">
    <property type="entry name" value="Malt_amylase_C"/>
    <property type="match status" value="1"/>
</dbReference>
<evidence type="ECO:0000313" key="2">
    <source>
        <dbReference type="EMBL" id="AXY76844.1"/>
    </source>
</evidence>
<keyword evidence="3" id="KW-1185">Reference proteome</keyword>
<protein>
    <recommendedName>
        <fullName evidence="1">Glycosyl hydrolase family 13 catalytic domain-containing protein</fullName>
    </recommendedName>
</protein>
<evidence type="ECO:0000259" key="1">
    <source>
        <dbReference type="SMART" id="SM00642"/>
    </source>
</evidence>
<evidence type="ECO:0000313" key="3">
    <source>
        <dbReference type="Proteomes" id="UP000263900"/>
    </source>
</evidence>
<feature type="domain" description="Glycosyl hydrolase family 13 catalytic" evidence="1">
    <location>
        <begin position="63"/>
        <end position="383"/>
    </location>
</feature>
<organism evidence="2 3">
    <name type="scientific">Paraflavitalea soli</name>
    <dbReference type="NCBI Taxonomy" id="2315862"/>
    <lineage>
        <taxon>Bacteria</taxon>
        <taxon>Pseudomonadati</taxon>
        <taxon>Bacteroidota</taxon>
        <taxon>Chitinophagia</taxon>
        <taxon>Chitinophagales</taxon>
        <taxon>Chitinophagaceae</taxon>
        <taxon>Paraflavitalea</taxon>
    </lineage>
</organism>
<dbReference type="InterPro" id="IPR032091">
    <property type="entry name" value="Malt_amylase-like_C"/>
</dbReference>
<dbReference type="SUPFAM" id="SSF51445">
    <property type="entry name" value="(Trans)glycosidases"/>
    <property type="match status" value="1"/>
</dbReference>
<dbReference type="Gene3D" id="3.20.20.80">
    <property type="entry name" value="Glycosidases"/>
    <property type="match status" value="1"/>
</dbReference>
<dbReference type="Gene3D" id="2.60.40.1180">
    <property type="entry name" value="Golgi alpha-mannosidase II"/>
    <property type="match status" value="1"/>
</dbReference>
<dbReference type="SMART" id="SM00642">
    <property type="entry name" value="Aamy"/>
    <property type="match status" value="1"/>
</dbReference>
<dbReference type="SUPFAM" id="SSF51011">
    <property type="entry name" value="Glycosyl hydrolase domain"/>
    <property type="match status" value="1"/>
</dbReference>
<dbReference type="PANTHER" id="PTHR10357">
    <property type="entry name" value="ALPHA-AMYLASE FAMILY MEMBER"/>
    <property type="match status" value="1"/>
</dbReference>
<dbReference type="GO" id="GO:0005975">
    <property type="term" value="P:carbohydrate metabolic process"/>
    <property type="evidence" value="ECO:0007669"/>
    <property type="project" value="InterPro"/>
</dbReference>
<dbReference type="CDD" id="cd11313">
    <property type="entry name" value="AmyAc_arch_bac_AmyA"/>
    <property type="match status" value="1"/>
</dbReference>